<dbReference type="InterPro" id="IPR019734">
    <property type="entry name" value="TPR_rpt"/>
</dbReference>
<protein>
    <submittedName>
        <fullName evidence="2">Tetratricopeptide repeat protein</fullName>
    </submittedName>
</protein>
<evidence type="ECO:0000313" key="3">
    <source>
        <dbReference type="Proteomes" id="UP000779900"/>
    </source>
</evidence>
<accession>A0A938BQ98</accession>
<dbReference type="Pfam" id="PF13181">
    <property type="entry name" value="TPR_8"/>
    <property type="match status" value="1"/>
</dbReference>
<dbReference type="InterPro" id="IPR011990">
    <property type="entry name" value="TPR-like_helical_dom_sf"/>
</dbReference>
<reference evidence="2" key="1">
    <citation type="submission" date="2019-03" db="EMBL/GenBank/DDBJ databases">
        <title>Lake Tanganyika Metagenome-Assembled Genomes (MAGs).</title>
        <authorList>
            <person name="Tran P."/>
        </authorList>
    </citation>
    <scope>NUCLEOTIDE SEQUENCE</scope>
    <source>
        <strain evidence="2">K_DeepCast_150m_m2_040</strain>
    </source>
</reference>
<evidence type="ECO:0000313" key="2">
    <source>
        <dbReference type="EMBL" id="MBM3330360.1"/>
    </source>
</evidence>
<keyword evidence="1" id="KW-0812">Transmembrane</keyword>
<feature type="transmembrane region" description="Helical" evidence="1">
    <location>
        <begin position="216"/>
        <end position="234"/>
    </location>
</feature>
<gene>
    <name evidence="2" type="ORF">FJY68_00755</name>
</gene>
<dbReference type="SUPFAM" id="SSF48452">
    <property type="entry name" value="TPR-like"/>
    <property type="match status" value="1"/>
</dbReference>
<dbReference type="EMBL" id="VGIR01000002">
    <property type="protein sequence ID" value="MBM3330360.1"/>
    <property type="molecule type" value="Genomic_DNA"/>
</dbReference>
<keyword evidence="1" id="KW-0472">Membrane</keyword>
<dbReference type="Gene3D" id="1.25.40.10">
    <property type="entry name" value="Tetratricopeptide repeat domain"/>
    <property type="match status" value="1"/>
</dbReference>
<sequence length="296" mass="32466">MSAAVALLLADERYEEALGLPLRPTRADIRRAHMRLLVENKSHPETITALNRAETVLAHEGVAEVAARLAKIGQSLSRDGQKEHSLLYLRAAVELRATAIDFHWLGSTLVQLGKPEEAIPFLEKAVAMRDNPQDQEWLDDARAEIETRSCWFCGQHPPDAAATVPVSMHKVTSKTPIYRGTQYGTHYQWRKSTVAVPRCPACQKEHVHGYDSVNKAGYIGLAIGIVFGVAAFFVNAWLGVIAIQAGPVVGLLVARTIAKDNMPPITSKSISEKSHFPAVKRLLADGWQFGDKPPGL</sequence>
<keyword evidence="1" id="KW-1133">Transmembrane helix</keyword>
<proteinExistence type="predicted"/>
<evidence type="ECO:0000256" key="1">
    <source>
        <dbReference type="SAM" id="Phobius"/>
    </source>
</evidence>
<dbReference type="Proteomes" id="UP000779900">
    <property type="component" value="Unassembled WGS sequence"/>
</dbReference>
<dbReference type="AlphaFoldDB" id="A0A938BQ98"/>
<comment type="caution">
    <text evidence="2">The sequence shown here is derived from an EMBL/GenBank/DDBJ whole genome shotgun (WGS) entry which is preliminary data.</text>
</comment>
<name>A0A938BQ98_UNCW3</name>
<organism evidence="2 3">
    <name type="scientific">candidate division WOR-3 bacterium</name>
    <dbReference type="NCBI Taxonomy" id="2052148"/>
    <lineage>
        <taxon>Bacteria</taxon>
        <taxon>Bacteria division WOR-3</taxon>
    </lineage>
</organism>